<reference evidence="1" key="2">
    <citation type="submission" date="2021-03" db="UniProtKB">
        <authorList>
            <consortium name="EnsemblPlants"/>
        </authorList>
    </citation>
    <scope>IDENTIFICATION</scope>
</reference>
<sequence>MVLGVPLIGMPQYTDQPMVAKLVEDLWKVGVRVKVNEEGLVRREEIVERIIEVMEEKRVEFIENAKKWLDLMKKSNVV</sequence>
<dbReference type="Gramene" id="AUR62002435-RA">
    <property type="protein sequence ID" value="AUR62002435-RA:cds"/>
    <property type="gene ID" value="AUR62002435"/>
</dbReference>
<reference evidence="1" key="1">
    <citation type="journal article" date="2017" name="Nature">
        <title>The genome of Chenopodium quinoa.</title>
        <authorList>
            <person name="Jarvis D.E."/>
            <person name="Ho Y.S."/>
            <person name="Lightfoot D.J."/>
            <person name="Schmoeckel S.M."/>
            <person name="Li B."/>
            <person name="Borm T.J.A."/>
            <person name="Ohyanagi H."/>
            <person name="Mineta K."/>
            <person name="Michell C.T."/>
            <person name="Saber N."/>
            <person name="Kharbatia N.M."/>
            <person name="Rupper R.R."/>
            <person name="Sharp A.R."/>
            <person name="Dally N."/>
            <person name="Boughton B.A."/>
            <person name="Woo Y.H."/>
            <person name="Gao G."/>
            <person name="Schijlen E.G.W.M."/>
            <person name="Guo X."/>
            <person name="Momin A.A."/>
            <person name="Negrao S."/>
            <person name="Al-Babili S."/>
            <person name="Gehring C."/>
            <person name="Roessner U."/>
            <person name="Jung C."/>
            <person name="Murphy K."/>
            <person name="Arold S.T."/>
            <person name="Gojobori T."/>
            <person name="van der Linden C.G."/>
            <person name="van Loo E.N."/>
            <person name="Jellen E.N."/>
            <person name="Maughan P.J."/>
            <person name="Tester M."/>
        </authorList>
    </citation>
    <scope>NUCLEOTIDE SEQUENCE [LARGE SCALE GENOMIC DNA]</scope>
    <source>
        <strain evidence="1">cv. PI 614886</strain>
    </source>
</reference>
<dbReference type="EnsemblPlants" id="AUR62002435-RA">
    <property type="protein sequence ID" value="AUR62002435-RA:cds"/>
    <property type="gene ID" value="AUR62002435"/>
</dbReference>
<proteinExistence type="predicted"/>
<dbReference type="PANTHER" id="PTHR48045">
    <property type="entry name" value="UDP-GLYCOSYLTRANSFERASE 72B1"/>
    <property type="match status" value="1"/>
</dbReference>
<keyword evidence="2" id="KW-1185">Reference proteome</keyword>
<dbReference type="AlphaFoldDB" id="A0A803KTS7"/>
<protein>
    <submittedName>
        <fullName evidence="1">Uncharacterized protein</fullName>
    </submittedName>
</protein>
<dbReference type="Gene3D" id="3.40.50.2000">
    <property type="entry name" value="Glycogen Phosphorylase B"/>
    <property type="match status" value="1"/>
</dbReference>
<evidence type="ECO:0000313" key="1">
    <source>
        <dbReference type="EnsemblPlants" id="AUR62002435-RA:cds"/>
    </source>
</evidence>
<name>A0A803KTS7_CHEQI</name>
<dbReference type="PANTHER" id="PTHR48045:SF26">
    <property type="entry name" value="UDP-GLYCOSYLTRANSFERASE 74E2-LIKE"/>
    <property type="match status" value="1"/>
</dbReference>
<organism evidence="1 2">
    <name type="scientific">Chenopodium quinoa</name>
    <name type="common">Quinoa</name>
    <dbReference type="NCBI Taxonomy" id="63459"/>
    <lineage>
        <taxon>Eukaryota</taxon>
        <taxon>Viridiplantae</taxon>
        <taxon>Streptophyta</taxon>
        <taxon>Embryophyta</taxon>
        <taxon>Tracheophyta</taxon>
        <taxon>Spermatophyta</taxon>
        <taxon>Magnoliopsida</taxon>
        <taxon>eudicotyledons</taxon>
        <taxon>Gunneridae</taxon>
        <taxon>Pentapetalae</taxon>
        <taxon>Caryophyllales</taxon>
        <taxon>Chenopodiaceae</taxon>
        <taxon>Chenopodioideae</taxon>
        <taxon>Atripliceae</taxon>
        <taxon>Chenopodium</taxon>
    </lineage>
</organism>
<dbReference type="SUPFAM" id="SSF53756">
    <property type="entry name" value="UDP-Glycosyltransferase/glycogen phosphorylase"/>
    <property type="match status" value="1"/>
</dbReference>
<evidence type="ECO:0000313" key="2">
    <source>
        <dbReference type="Proteomes" id="UP000596660"/>
    </source>
</evidence>
<accession>A0A803KTS7</accession>
<dbReference type="Proteomes" id="UP000596660">
    <property type="component" value="Unplaced"/>
</dbReference>